<dbReference type="InterPro" id="IPR058626">
    <property type="entry name" value="MdtA-like_b-barrel"/>
</dbReference>
<dbReference type="KEGG" id="mfy:HH212_06210"/>
<name>A0A7Z2VUZ3_9BURK</name>
<comment type="subcellular location">
    <subcellularLocation>
        <location evidence="1">Cell membrane</location>
    </subcellularLocation>
</comment>
<reference evidence="9 10" key="1">
    <citation type="submission" date="2020-04" db="EMBL/GenBank/DDBJ databases">
        <title>Genome sequencing of novel species.</title>
        <authorList>
            <person name="Heo J."/>
            <person name="Kim S.-J."/>
            <person name="Kim J.-S."/>
            <person name="Hong S.-B."/>
            <person name="Kwon S.-W."/>
        </authorList>
    </citation>
    <scope>NUCLEOTIDE SEQUENCE [LARGE SCALE GENOMIC DNA]</scope>
    <source>
        <strain evidence="9 10">GN2-R2</strain>
    </source>
</reference>
<feature type="domain" description="Multidrug resistance protein MdtA-like barrel-sandwich hybrid" evidence="6">
    <location>
        <begin position="80"/>
        <end position="221"/>
    </location>
</feature>
<dbReference type="PANTHER" id="PTHR30469">
    <property type="entry name" value="MULTIDRUG RESISTANCE PROTEIN MDTA"/>
    <property type="match status" value="1"/>
</dbReference>
<dbReference type="Proteomes" id="UP000502415">
    <property type="component" value="Chromosome"/>
</dbReference>
<dbReference type="Gene3D" id="2.40.30.170">
    <property type="match status" value="1"/>
</dbReference>
<dbReference type="PANTHER" id="PTHR30469:SF36">
    <property type="entry name" value="BLL3903 PROTEIN"/>
    <property type="match status" value="1"/>
</dbReference>
<evidence type="ECO:0000259" key="8">
    <source>
        <dbReference type="Pfam" id="PF25967"/>
    </source>
</evidence>
<accession>A0A7Z2VUZ3</accession>
<dbReference type="InterPro" id="IPR058625">
    <property type="entry name" value="MdtA-like_BSH"/>
</dbReference>
<evidence type="ECO:0000259" key="6">
    <source>
        <dbReference type="Pfam" id="PF25917"/>
    </source>
</evidence>
<feature type="domain" description="Multidrug resistance protein MdtA-like C-terminal permuted SH3" evidence="8">
    <location>
        <begin position="310"/>
        <end position="369"/>
    </location>
</feature>
<keyword evidence="3" id="KW-0813">Transport</keyword>
<gene>
    <name evidence="9" type="ORF">HH212_06210</name>
</gene>
<sequence length="402" mass="41710">MNKKNAGIVAAALIAVGVGGWYVNQHHGAHAEGAAGAAAEGQGGGKNGGAQPPAVVNVVSPQRQDVPVLQVANGTVTPIRTVDLHPQTTATIRQVHIKEGQFVKEGQLMFSLDDRADRANQDKAQAQVERDRAQVADLERQYKRSQDLFAQKFIAQSAVDTLRAQVDQARATLQADSAAARASGVATSYTAIRAPMSGRVGGIGVYPGSLVQPATSLTTVTQLDPIDVAFTLPESSLAALLAAQKRGKVAVQVLPGAGLAPVDGVLSFVDNTVDPGAGTIKVKAEFGNRETTLWPGQYVNTKVTVQTIKDAVVVPQSAIITSVQGTFVYVLDKDQAAHPVPVQRLHSFGVDAAVSGLSGSERIITEGKQNVRPGARVRLASEGGKGTGHGGNHGDADVASKG</sequence>
<evidence type="ECO:0000256" key="3">
    <source>
        <dbReference type="ARBA" id="ARBA00022448"/>
    </source>
</evidence>
<evidence type="ECO:0000256" key="2">
    <source>
        <dbReference type="ARBA" id="ARBA00009477"/>
    </source>
</evidence>
<dbReference type="GO" id="GO:0015562">
    <property type="term" value="F:efflux transmembrane transporter activity"/>
    <property type="evidence" value="ECO:0007669"/>
    <property type="project" value="TreeGrafter"/>
</dbReference>
<dbReference type="AlphaFoldDB" id="A0A7Z2VUZ3"/>
<dbReference type="Pfam" id="PF25917">
    <property type="entry name" value="BSH_RND"/>
    <property type="match status" value="1"/>
</dbReference>
<dbReference type="NCBIfam" id="TIGR01730">
    <property type="entry name" value="RND_mfp"/>
    <property type="match status" value="1"/>
</dbReference>
<dbReference type="Gene3D" id="1.10.287.470">
    <property type="entry name" value="Helix hairpin bin"/>
    <property type="match status" value="1"/>
</dbReference>
<dbReference type="InterPro" id="IPR006143">
    <property type="entry name" value="RND_pump_MFP"/>
</dbReference>
<dbReference type="Gene3D" id="2.40.50.100">
    <property type="match status" value="1"/>
</dbReference>
<evidence type="ECO:0000256" key="4">
    <source>
        <dbReference type="SAM" id="Coils"/>
    </source>
</evidence>
<feature type="coiled-coil region" evidence="4">
    <location>
        <begin position="116"/>
        <end position="148"/>
    </location>
</feature>
<keyword evidence="10" id="KW-1185">Reference proteome</keyword>
<feature type="region of interest" description="Disordered" evidence="5">
    <location>
        <begin position="33"/>
        <end position="53"/>
    </location>
</feature>
<evidence type="ECO:0000313" key="9">
    <source>
        <dbReference type="EMBL" id="QJD99668.1"/>
    </source>
</evidence>
<comment type="similarity">
    <text evidence="2">Belongs to the membrane fusion protein (MFP) (TC 8.A.1) family.</text>
</comment>
<evidence type="ECO:0000259" key="7">
    <source>
        <dbReference type="Pfam" id="PF25944"/>
    </source>
</evidence>
<keyword evidence="4" id="KW-0175">Coiled coil</keyword>
<feature type="compositionally biased region" description="Basic and acidic residues" evidence="5">
    <location>
        <begin position="392"/>
        <end position="402"/>
    </location>
</feature>
<dbReference type="Pfam" id="PF25944">
    <property type="entry name" value="Beta-barrel_RND"/>
    <property type="match status" value="1"/>
</dbReference>
<evidence type="ECO:0000313" key="10">
    <source>
        <dbReference type="Proteomes" id="UP000502415"/>
    </source>
</evidence>
<dbReference type="RefSeq" id="WP_169434631.1">
    <property type="nucleotide sequence ID" value="NZ_CP051685.1"/>
</dbReference>
<evidence type="ECO:0000256" key="5">
    <source>
        <dbReference type="SAM" id="MobiDB-lite"/>
    </source>
</evidence>
<organism evidence="9 10">
    <name type="scientific">Massilia forsythiae</name>
    <dbReference type="NCBI Taxonomy" id="2728020"/>
    <lineage>
        <taxon>Bacteria</taxon>
        <taxon>Pseudomonadati</taxon>
        <taxon>Pseudomonadota</taxon>
        <taxon>Betaproteobacteria</taxon>
        <taxon>Burkholderiales</taxon>
        <taxon>Oxalobacteraceae</taxon>
        <taxon>Telluria group</taxon>
        <taxon>Massilia</taxon>
    </lineage>
</organism>
<dbReference type="InterPro" id="IPR058627">
    <property type="entry name" value="MdtA-like_C"/>
</dbReference>
<dbReference type="SUPFAM" id="SSF111369">
    <property type="entry name" value="HlyD-like secretion proteins"/>
    <property type="match status" value="1"/>
</dbReference>
<evidence type="ECO:0000256" key="1">
    <source>
        <dbReference type="ARBA" id="ARBA00004236"/>
    </source>
</evidence>
<proteinExistence type="inferred from homology"/>
<dbReference type="Pfam" id="PF25967">
    <property type="entry name" value="RND-MFP_C"/>
    <property type="match status" value="1"/>
</dbReference>
<feature type="region of interest" description="Disordered" evidence="5">
    <location>
        <begin position="379"/>
        <end position="402"/>
    </location>
</feature>
<dbReference type="GO" id="GO:1990281">
    <property type="term" value="C:efflux pump complex"/>
    <property type="evidence" value="ECO:0007669"/>
    <property type="project" value="TreeGrafter"/>
</dbReference>
<feature type="domain" description="Multidrug resistance protein MdtA-like beta-barrel" evidence="7">
    <location>
        <begin position="225"/>
        <end position="306"/>
    </location>
</feature>
<dbReference type="Gene3D" id="2.40.420.20">
    <property type="match status" value="1"/>
</dbReference>
<dbReference type="EMBL" id="CP051685">
    <property type="protein sequence ID" value="QJD99668.1"/>
    <property type="molecule type" value="Genomic_DNA"/>
</dbReference>
<protein>
    <submittedName>
        <fullName evidence="9">Efflux RND transporter periplasmic adaptor subunit</fullName>
    </submittedName>
</protein>